<evidence type="ECO:0000259" key="7">
    <source>
        <dbReference type="Pfam" id="PF01545"/>
    </source>
</evidence>
<name>A0A3N2DZZ5_9GAMM</name>
<dbReference type="EMBL" id="RKHR01000003">
    <property type="protein sequence ID" value="ROS05431.1"/>
    <property type="molecule type" value="Genomic_DNA"/>
</dbReference>
<keyword evidence="5 6" id="KW-0472">Membrane</keyword>
<dbReference type="AlphaFoldDB" id="A0A3N2DZZ5"/>
<dbReference type="InterPro" id="IPR027469">
    <property type="entry name" value="Cation_efflux_TMD_sf"/>
</dbReference>
<feature type="transmembrane region" description="Helical" evidence="6">
    <location>
        <begin position="68"/>
        <end position="89"/>
    </location>
</feature>
<evidence type="ECO:0000256" key="3">
    <source>
        <dbReference type="ARBA" id="ARBA00022692"/>
    </source>
</evidence>
<dbReference type="PANTHER" id="PTHR43840:SF15">
    <property type="entry name" value="MITOCHONDRIAL METAL TRANSPORTER 1-RELATED"/>
    <property type="match status" value="1"/>
</dbReference>
<keyword evidence="3 6" id="KW-0812">Transmembrane</keyword>
<dbReference type="GO" id="GO:0005886">
    <property type="term" value="C:plasma membrane"/>
    <property type="evidence" value="ECO:0007669"/>
    <property type="project" value="TreeGrafter"/>
</dbReference>
<evidence type="ECO:0000256" key="6">
    <source>
        <dbReference type="SAM" id="Phobius"/>
    </source>
</evidence>
<sequence length="332" mass="36939">MRPSVSWLSPPFIVTTSNTAGYPLSVALFDYTERVMLERKVLLISIWATLFFALLGVVFGIVSESSMIIFDGIYSLICVGLSFLSLLVQKQIECHKDDLNFPFGKAHFEPLLIIFKSLALIGMCLFSATIAVADILAGGREISAGPAIIYALIATIGCFVVTGYIQRKSRCVASGLLEAEKNQWLGDSLLSLGVLLGFTVSYMIAGGEFAWLVPYTDPGMVVIASSFFILFPLRSFFEAAREMIFCQVDDEFMVPIDNIAQSIANDYDAEYKLRMISVGRELTIEVNFLLAVDRPLSVSEMDEMRVLIAIAVKEMNKRYWINVSFTNSKLWL</sequence>
<dbReference type="GO" id="GO:0006882">
    <property type="term" value="P:intracellular zinc ion homeostasis"/>
    <property type="evidence" value="ECO:0007669"/>
    <property type="project" value="TreeGrafter"/>
</dbReference>
<gene>
    <name evidence="8" type="ORF">EDC56_0961</name>
</gene>
<feature type="transmembrane region" description="Helical" evidence="6">
    <location>
        <begin position="147"/>
        <end position="165"/>
    </location>
</feature>
<organism evidence="8 9">
    <name type="scientific">Sinobacterium caligoides</name>
    <dbReference type="NCBI Taxonomy" id="933926"/>
    <lineage>
        <taxon>Bacteria</taxon>
        <taxon>Pseudomonadati</taxon>
        <taxon>Pseudomonadota</taxon>
        <taxon>Gammaproteobacteria</taxon>
        <taxon>Cellvibrionales</taxon>
        <taxon>Spongiibacteraceae</taxon>
        <taxon>Sinobacterium</taxon>
    </lineage>
</organism>
<dbReference type="InterPro" id="IPR050291">
    <property type="entry name" value="CDF_Transporter"/>
</dbReference>
<feature type="domain" description="Cation efflux protein transmembrane" evidence="7">
    <location>
        <begin position="42"/>
        <end position="243"/>
    </location>
</feature>
<evidence type="ECO:0000256" key="5">
    <source>
        <dbReference type="ARBA" id="ARBA00023136"/>
    </source>
</evidence>
<dbReference type="GO" id="GO:0015093">
    <property type="term" value="F:ferrous iron transmembrane transporter activity"/>
    <property type="evidence" value="ECO:0007669"/>
    <property type="project" value="TreeGrafter"/>
</dbReference>
<evidence type="ECO:0000256" key="4">
    <source>
        <dbReference type="ARBA" id="ARBA00022989"/>
    </source>
</evidence>
<evidence type="ECO:0000256" key="2">
    <source>
        <dbReference type="ARBA" id="ARBA00022448"/>
    </source>
</evidence>
<feature type="transmembrane region" description="Helical" evidence="6">
    <location>
        <begin position="41"/>
        <end position="62"/>
    </location>
</feature>
<dbReference type="Pfam" id="PF01545">
    <property type="entry name" value="Cation_efflux"/>
    <property type="match status" value="1"/>
</dbReference>
<comment type="subcellular location">
    <subcellularLocation>
        <location evidence="1">Membrane</location>
        <topology evidence="1">Multi-pass membrane protein</topology>
    </subcellularLocation>
</comment>
<dbReference type="SUPFAM" id="SSF161111">
    <property type="entry name" value="Cation efflux protein transmembrane domain-like"/>
    <property type="match status" value="1"/>
</dbReference>
<dbReference type="InterPro" id="IPR058533">
    <property type="entry name" value="Cation_efflux_TM"/>
</dbReference>
<evidence type="ECO:0000313" key="9">
    <source>
        <dbReference type="Proteomes" id="UP000275394"/>
    </source>
</evidence>
<proteinExistence type="predicted"/>
<keyword evidence="2" id="KW-0813">Transport</keyword>
<dbReference type="GO" id="GO:0015086">
    <property type="term" value="F:cadmium ion transmembrane transporter activity"/>
    <property type="evidence" value="ECO:0007669"/>
    <property type="project" value="TreeGrafter"/>
</dbReference>
<accession>A0A3N2DZZ5</accession>
<comment type="caution">
    <text evidence="8">The sequence shown here is derived from an EMBL/GenBank/DDBJ whole genome shotgun (WGS) entry which is preliminary data.</text>
</comment>
<dbReference type="PANTHER" id="PTHR43840">
    <property type="entry name" value="MITOCHONDRIAL METAL TRANSPORTER 1-RELATED"/>
    <property type="match status" value="1"/>
</dbReference>
<dbReference type="GO" id="GO:0015341">
    <property type="term" value="F:zinc efflux antiporter activity"/>
    <property type="evidence" value="ECO:0007669"/>
    <property type="project" value="TreeGrafter"/>
</dbReference>
<dbReference type="Gene3D" id="1.20.1510.10">
    <property type="entry name" value="Cation efflux protein transmembrane domain"/>
    <property type="match status" value="1"/>
</dbReference>
<feature type="transmembrane region" description="Helical" evidence="6">
    <location>
        <begin position="185"/>
        <end position="205"/>
    </location>
</feature>
<evidence type="ECO:0000256" key="1">
    <source>
        <dbReference type="ARBA" id="ARBA00004141"/>
    </source>
</evidence>
<keyword evidence="9" id="KW-1185">Reference proteome</keyword>
<dbReference type="Proteomes" id="UP000275394">
    <property type="component" value="Unassembled WGS sequence"/>
</dbReference>
<reference evidence="8 9" key="1">
    <citation type="submission" date="2018-11" db="EMBL/GenBank/DDBJ databases">
        <title>Genomic Encyclopedia of Type Strains, Phase IV (KMG-IV): sequencing the most valuable type-strain genomes for metagenomic binning, comparative biology and taxonomic classification.</title>
        <authorList>
            <person name="Goeker M."/>
        </authorList>
    </citation>
    <scope>NUCLEOTIDE SEQUENCE [LARGE SCALE GENOMIC DNA]</scope>
    <source>
        <strain evidence="8 9">DSM 100316</strain>
    </source>
</reference>
<evidence type="ECO:0000313" key="8">
    <source>
        <dbReference type="EMBL" id="ROS05431.1"/>
    </source>
</evidence>
<protein>
    <submittedName>
        <fullName evidence="8">Putative Co/Zn/Cd cation transporter (Cation efflux family)</fullName>
    </submittedName>
</protein>
<keyword evidence="4 6" id="KW-1133">Transmembrane helix</keyword>
<feature type="transmembrane region" description="Helical" evidence="6">
    <location>
        <begin position="12"/>
        <end position="29"/>
    </location>
</feature>
<feature type="transmembrane region" description="Helical" evidence="6">
    <location>
        <begin position="110"/>
        <end position="135"/>
    </location>
</feature>
<feature type="transmembrane region" description="Helical" evidence="6">
    <location>
        <begin position="211"/>
        <end position="233"/>
    </location>
</feature>